<dbReference type="InterPro" id="IPR051311">
    <property type="entry name" value="DedA_domain"/>
</dbReference>
<dbReference type="InterPro" id="IPR032816">
    <property type="entry name" value="VTT_dom"/>
</dbReference>
<feature type="transmembrane region" description="Helical" evidence="1">
    <location>
        <begin position="38"/>
        <end position="58"/>
    </location>
</feature>
<dbReference type="RefSeq" id="WP_173175327.1">
    <property type="nucleotide sequence ID" value="NZ_AP023189.1"/>
</dbReference>
<feature type="transmembrane region" description="Helical" evidence="1">
    <location>
        <begin position="118"/>
        <end position="142"/>
    </location>
</feature>
<organism evidence="3 5">
    <name type="scientific">Pseudomonas tohonis</name>
    <dbReference type="NCBI Taxonomy" id="2725477"/>
    <lineage>
        <taxon>Bacteria</taxon>
        <taxon>Pseudomonadati</taxon>
        <taxon>Pseudomonadota</taxon>
        <taxon>Gammaproteobacteria</taxon>
        <taxon>Pseudomonadales</taxon>
        <taxon>Pseudomonadaceae</taxon>
        <taxon>Pseudomonas</taxon>
    </lineage>
</organism>
<evidence type="ECO:0000313" key="5">
    <source>
        <dbReference type="Proteomes" id="UP000509383"/>
    </source>
</evidence>
<proteinExistence type="predicted"/>
<dbReference type="EMBL" id="AP023189">
    <property type="protein sequence ID" value="BCG24951.1"/>
    <property type="molecule type" value="Genomic_DNA"/>
</dbReference>
<evidence type="ECO:0000313" key="6">
    <source>
        <dbReference type="Proteomes" id="UP001054892"/>
    </source>
</evidence>
<feature type="transmembrane region" description="Helical" evidence="1">
    <location>
        <begin position="93"/>
        <end position="112"/>
    </location>
</feature>
<dbReference type="PANTHER" id="PTHR42709">
    <property type="entry name" value="ALKALINE PHOSPHATASE LIKE PROTEIN"/>
    <property type="match status" value="1"/>
</dbReference>
<protein>
    <submittedName>
        <fullName evidence="3">Membrane protein</fullName>
    </submittedName>
</protein>
<dbReference type="Proteomes" id="UP001054892">
    <property type="component" value="Unassembled WGS sequence"/>
</dbReference>
<keyword evidence="6" id="KW-1185">Reference proteome</keyword>
<reference evidence="3 5" key="1">
    <citation type="submission" date="2020-05" db="EMBL/GenBank/DDBJ databases">
        <title>Characterization of novel class B3 metallo-beta-lactamase from novel Pseudomonas species.</title>
        <authorList>
            <person name="Yamada K."/>
            <person name="Aoki K."/>
            <person name="Ishii Y."/>
        </authorList>
    </citation>
    <scope>NUCLEOTIDE SEQUENCE [LARGE SCALE GENOMIC DNA]</scope>
    <source>
        <strain evidence="3 5">TUM18999</strain>
        <strain evidence="4 6">TUM20286</strain>
    </source>
</reference>
<evidence type="ECO:0000259" key="2">
    <source>
        <dbReference type="Pfam" id="PF09335"/>
    </source>
</evidence>
<gene>
    <name evidence="3" type="ORF">TUM18999_31420</name>
    <name evidence="4" type="ORF">TUM20286_35600</name>
</gene>
<keyword evidence="1" id="KW-1133">Transmembrane helix</keyword>
<dbReference type="EMBL" id="BQKM01000008">
    <property type="protein sequence ID" value="GJN53808.1"/>
    <property type="molecule type" value="Genomic_DNA"/>
</dbReference>
<name>A0A6J4E8W7_9PSED</name>
<dbReference type="PANTHER" id="PTHR42709:SF4">
    <property type="entry name" value="INNER MEMBRANE PROTEIN YQAA"/>
    <property type="match status" value="1"/>
</dbReference>
<sequence>MSAYAGLFLTAFGAATLLPLQSEAVLVGLLLTENYTVWLLLLVASLGNVLGSSVNWWLGRHVSRWGSHRWFPLKEKDLERAGSYYHRYGRWSLLLSWVPVIGDPLTLLAGVLREPFWSFLLIVIFAKTARYLVLTTLTLGWLA</sequence>
<evidence type="ECO:0000313" key="3">
    <source>
        <dbReference type="EMBL" id="BCG24951.1"/>
    </source>
</evidence>
<dbReference type="Pfam" id="PF09335">
    <property type="entry name" value="VTT_dom"/>
    <property type="match status" value="1"/>
</dbReference>
<accession>A0A6J4E8W7</accession>
<dbReference type="GO" id="GO:0005886">
    <property type="term" value="C:plasma membrane"/>
    <property type="evidence" value="ECO:0007669"/>
    <property type="project" value="UniProtKB-ARBA"/>
</dbReference>
<dbReference type="AlphaFoldDB" id="A0A6J4E8W7"/>
<keyword evidence="1" id="KW-0472">Membrane</keyword>
<dbReference type="KEGG" id="ptw:TUM18999_31420"/>
<evidence type="ECO:0000313" key="4">
    <source>
        <dbReference type="EMBL" id="GJN53808.1"/>
    </source>
</evidence>
<evidence type="ECO:0000256" key="1">
    <source>
        <dbReference type="SAM" id="Phobius"/>
    </source>
</evidence>
<keyword evidence="1" id="KW-0812">Transmembrane</keyword>
<feature type="domain" description="VTT" evidence="2">
    <location>
        <begin position="25"/>
        <end position="137"/>
    </location>
</feature>
<dbReference type="Proteomes" id="UP000509383">
    <property type="component" value="Chromosome"/>
</dbReference>